<comment type="caution">
    <text evidence="7">The sequence shown here is derived from an EMBL/GenBank/DDBJ whole genome shotgun (WGS) entry which is preliminary data.</text>
</comment>
<dbReference type="STRING" id="1231623.Tasa_010_319"/>
<evidence type="ECO:0000256" key="2">
    <source>
        <dbReference type="ARBA" id="ARBA00022475"/>
    </source>
</evidence>
<keyword evidence="2" id="KW-1003">Cell membrane</keyword>
<keyword evidence="8" id="KW-1185">Reference proteome</keyword>
<feature type="transmembrane region" description="Helical" evidence="6">
    <location>
        <begin position="347"/>
        <end position="369"/>
    </location>
</feature>
<feature type="transmembrane region" description="Helical" evidence="6">
    <location>
        <begin position="291"/>
        <end position="310"/>
    </location>
</feature>
<protein>
    <recommendedName>
        <fullName evidence="9">Transporter YjgP/YjgQ</fullName>
    </recommendedName>
</protein>
<proteinExistence type="predicted"/>
<dbReference type="PANTHER" id="PTHR33529">
    <property type="entry name" value="SLR0882 PROTEIN-RELATED"/>
    <property type="match status" value="1"/>
</dbReference>
<dbReference type="Pfam" id="PF03739">
    <property type="entry name" value="LptF_LptG"/>
    <property type="match status" value="1"/>
</dbReference>
<evidence type="ECO:0000313" key="7">
    <source>
        <dbReference type="EMBL" id="GAN53772.1"/>
    </source>
</evidence>
<evidence type="ECO:0000313" key="8">
    <source>
        <dbReference type="Proteomes" id="UP000032679"/>
    </source>
</evidence>
<keyword evidence="5 6" id="KW-0472">Membrane</keyword>
<comment type="subcellular location">
    <subcellularLocation>
        <location evidence="1">Cell membrane</location>
        <topology evidence="1">Multi-pass membrane protein</topology>
    </subcellularLocation>
</comment>
<evidence type="ECO:0000256" key="1">
    <source>
        <dbReference type="ARBA" id="ARBA00004651"/>
    </source>
</evidence>
<evidence type="ECO:0000256" key="3">
    <source>
        <dbReference type="ARBA" id="ARBA00022692"/>
    </source>
</evidence>
<organism evidence="7 8">
    <name type="scientific">Tanticharoenia sakaeratensis NBRC 103193</name>
    <dbReference type="NCBI Taxonomy" id="1231623"/>
    <lineage>
        <taxon>Bacteria</taxon>
        <taxon>Pseudomonadati</taxon>
        <taxon>Pseudomonadota</taxon>
        <taxon>Alphaproteobacteria</taxon>
        <taxon>Acetobacterales</taxon>
        <taxon>Acetobacteraceae</taxon>
        <taxon>Tanticharoenia</taxon>
    </lineage>
</organism>
<dbReference type="GO" id="GO:0043190">
    <property type="term" value="C:ATP-binding cassette (ABC) transporter complex"/>
    <property type="evidence" value="ECO:0007669"/>
    <property type="project" value="TreeGrafter"/>
</dbReference>
<evidence type="ECO:0000256" key="4">
    <source>
        <dbReference type="ARBA" id="ARBA00022989"/>
    </source>
</evidence>
<dbReference type="Proteomes" id="UP000032679">
    <property type="component" value="Unassembled WGS sequence"/>
</dbReference>
<dbReference type="InterPro" id="IPR005495">
    <property type="entry name" value="LptG/LptF_permease"/>
</dbReference>
<feature type="transmembrane region" description="Helical" evidence="6">
    <location>
        <begin position="322"/>
        <end position="341"/>
    </location>
</feature>
<evidence type="ECO:0000256" key="5">
    <source>
        <dbReference type="ARBA" id="ARBA00023136"/>
    </source>
</evidence>
<keyword evidence="4 6" id="KW-1133">Transmembrane helix</keyword>
<name>A0A0D6MJI0_9PROT</name>
<evidence type="ECO:0008006" key="9">
    <source>
        <dbReference type="Google" id="ProtNLM"/>
    </source>
</evidence>
<evidence type="ECO:0000256" key="6">
    <source>
        <dbReference type="SAM" id="Phobius"/>
    </source>
</evidence>
<dbReference type="AlphaFoldDB" id="A0A0D6MJI0"/>
<dbReference type="GO" id="GO:0015920">
    <property type="term" value="P:lipopolysaccharide transport"/>
    <property type="evidence" value="ECO:0007669"/>
    <property type="project" value="TreeGrafter"/>
</dbReference>
<keyword evidence="3 6" id="KW-0812">Transmembrane</keyword>
<feature type="transmembrane region" description="Helical" evidence="6">
    <location>
        <begin position="71"/>
        <end position="95"/>
    </location>
</feature>
<dbReference type="EMBL" id="BALE01000010">
    <property type="protein sequence ID" value="GAN53772.1"/>
    <property type="molecule type" value="Genomic_DNA"/>
</dbReference>
<reference evidence="7 8" key="1">
    <citation type="submission" date="2012-10" db="EMBL/GenBank/DDBJ databases">
        <title>Genome sequencing of Tanticharoenia sakaeratensis NBRC 103193.</title>
        <authorList>
            <person name="Azuma Y."/>
            <person name="Hadano H."/>
            <person name="Hirakawa H."/>
            <person name="Matsushita K."/>
        </authorList>
    </citation>
    <scope>NUCLEOTIDE SEQUENCE [LARGE SCALE GENOMIC DNA]</scope>
    <source>
        <strain evidence="7 8">NBRC 103193</strain>
    </source>
</reference>
<dbReference type="PANTHER" id="PTHR33529:SF2">
    <property type="entry name" value="LIPOPOLYSACCHARIDE EXPORT SYSTEM PERMEASE PROTEIN LPTG"/>
    <property type="match status" value="1"/>
</dbReference>
<accession>A0A0D6MJI0</accession>
<gene>
    <name evidence="7" type="ORF">Tasa_010_319</name>
</gene>
<sequence>MATPARLMKAPSSRTTLPRHVLARHFSRTLLARSALSGGILLSLMEILSLLEQTNPILERHLGATGIVTYALLHLPALAATALPLAVMIGALFTLTQMTLGSEIASLRAAGLSTPAMYRLMLPGMAIMAAFGLILQDRLAPEGELLLARWWSVTDPLACDTAHDFWFRDGPHIIHVGGYGDAGARLCNITAYSRDATGNLTDARAAPDLRYNQGVWRAPATRSLLLATDRTRVSELHGAATFALAARPDEILALAQPYPALTTPQLFAALGNRRPTALPHSDYAMMLLTRLLLPITLCVMLLLAVPVVYIPPRTGTGSWLPVYCLGGGFVFVVIQGLFQALGEAGTLPVALAALAAPLLAGLAGIAVVLRMEER</sequence>
<feature type="transmembrane region" description="Helical" evidence="6">
    <location>
        <begin position="116"/>
        <end position="135"/>
    </location>
</feature>
<feature type="transmembrane region" description="Helical" evidence="6">
    <location>
        <begin position="30"/>
        <end position="51"/>
    </location>
</feature>